<dbReference type="AlphaFoldDB" id="A0A645INK9"/>
<sequence>MGTNRSLGAPQTRYLQDASYIRLKNLMVDYTLPKQLVDNMKISSAQVFISGQNILTFSGIFKHTDSFDPEVIENPLGEMTNSHGQGDAYPMLKTWTIGLNLTF</sequence>
<reference evidence="1" key="1">
    <citation type="submission" date="2019-08" db="EMBL/GenBank/DDBJ databases">
        <authorList>
            <person name="Kucharzyk K."/>
            <person name="Murdoch R.W."/>
            <person name="Higgins S."/>
            <person name="Loffler F."/>
        </authorList>
    </citation>
    <scope>NUCLEOTIDE SEQUENCE</scope>
</reference>
<dbReference type="EMBL" id="VSSQ01113620">
    <property type="protein sequence ID" value="MPN49924.1"/>
    <property type="molecule type" value="Genomic_DNA"/>
</dbReference>
<comment type="caution">
    <text evidence="1">The sequence shown here is derived from an EMBL/GenBank/DDBJ whole genome shotgun (WGS) entry which is preliminary data.</text>
</comment>
<name>A0A645INK9_9ZZZZ</name>
<organism evidence="1">
    <name type="scientific">bioreactor metagenome</name>
    <dbReference type="NCBI Taxonomy" id="1076179"/>
    <lineage>
        <taxon>unclassified sequences</taxon>
        <taxon>metagenomes</taxon>
        <taxon>ecological metagenomes</taxon>
    </lineage>
</organism>
<accession>A0A645INK9</accession>
<evidence type="ECO:0000313" key="1">
    <source>
        <dbReference type="EMBL" id="MPN49924.1"/>
    </source>
</evidence>
<gene>
    <name evidence="1" type="ORF">SDC9_197548</name>
</gene>
<proteinExistence type="predicted"/>
<protein>
    <recommendedName>
        <fullName evidence="2">TonB-dependent receptor SusC</fullName>
    </recommendedName>
</protein>
<evidence type="ECO:0008006" key="2">
    <source>
        <dbReference type="Google" id="ProtNLM"/>
    </source>
</evidence>